<accession>A0A0E0J7Z9</accession>
<reference evidence="2" key="2">
    <citation type="submission" date="2018-04" db="EMBL/GenBank/DDBJ databases">
        <title>OnivRS2 (Oryza nivara Reference Sequence Version 2).</title>
        <authorList>
            <person name="Zhang J."/>
            <person name="Kudrna D."/>
            <person name="Lee S."/>
            <person name="Talag J."/>
            <person name="Rajasekar S."/>
            <person name="Welchert J."/>
            <person name="Hsing Y.-I."/>
            <person name="Wing R.A."/>
        </authorList>
    </citation>
    <scope>NUCLEOTIDE SEQUENCE [LARGE SCALE GENOMIC DNA]</scope>
    <source>
        <strain evidence="2">SL10</strain>
    </source>
</reference>
<feature type="region of interest" description="Disordered" evidence="1">
    <location>
        <begin position="39"/>
        <end position="61"/>
    </location>
</feature>
<evidence type="ECO:0000313" key="2">
    <source>
        <dbReference type="EnsemblPlants" id="ONIVA12G05750.1"/>
    </source>
</evidence>
<proteinExistence type="predicted"/>
<reference evidence="2" key="1">
    <citation type="submission" date="2015-04" db="UniProtKB">
        <authorList>
            <consortium name="EnsemblPlants"/>
        </authorList>
    </citation>
    <scope>IDENTIFICATION</scope>
    <source>
        <strain evidence="2">SL10</strain>
    </source>
</reference>
<dbReference type="Proteomes" id="UP000006591">
    <property type="component" value="Chromosome 12"/>
</dbReference>
<dbReference type="HOGENOM" id="CLU_2926625_0_0_1"/>
<evidence type="ECO:0000256" key="1">
    <source>
        <dbReference type="SAM" id="MobiDB-lite"/>
    </source>
</evidence>
<name>A0A0E0J7Z9_ORYNI</name>
<dbReference type="AlphaFoldDB" id="A0A0E0J7Z9"/>
<protein>
    <submittedName>
        <fullName evidence="2">Uncharacterized protein</fullName>
    </submittedName>
</protein>
<keyword evidence="3" id="KW-1185">Reference proteome</keyword>
<evidence type="ECO:0000313" key="3">
    <source>
        <dbReference type="Proteomes" id="UP000006591"/>
    </source>
</evidence>
<organism evidence="2">
    <name type="scientific">Oryza nivara</name>
    <name type="common">Indian wild rice</name>
    <name type="synonym">Oryza sativa f. spontanea</name>
    <dbReference type="NCBI Taxonomy" id="4536"/>
    <lineage>
        <taxon>Eukaryota</taxon>
        <taxon>Viridiplantae</taxon>
        <taxon>Streptophyta</taxon>
        <taxon>Embryophyta</taxon>
        <taxon>Tracheophyta</taxon>
        <taxon>Spermatophyta</taxon>
        <taxon>Magnoliopsida</taxon>
        <taxon>Liliopsida</taxon>
        <taxon>Poales</taxon>
        <taxon>Poaceae</taxon>
        <taxon>BOP clade</taxon>
        <taxon>Oryzoideae</taxon>
        <taxon>Oryzeae</taxon>
        <taxon>Oryzinae</taxon>
        <taxon>Oryza</taxon>
    </lineage>
</organism>
<dbReference type="EnsemblPlants" id="ONIVA12G05750.1">
    <property type="protein sequence ID" value="ONIVA12G05750.1"/>
    <property type="gene ID" value="ONIVA12G05750"/>
</dbReference>
<dbReference type="Gramene" id="ONIVA12G05750.1">
    <property type="protein sequence ID" value="ONIVA12G05750.1"/>
    <property type="gene ID" value="ONIVA12G05750"/>
</dbReference>
<sequence>MVAAVVRHCRSHRCSAPPTSNSHHRRRWLPSDLAHAPALFAGPSEGGEVKTGSIPNRGYGC</sequence>